<comment type="caution">
    <text evidence="7">The sequence shown here is derived from an EMBL/GenBank/DDBJ whole genome shotgun (WGS) entry which is preliminary data.</text>
</comment>
<organism evidence="7 8">
    <name type="scientific">Holdemania filiformis DSM 12042</name>
    <dbReference type="NCBI Taxonomy" id="545696"/>
    <lineage>
        <taxon>Bacteria</taxon>
        <taxon>Bacillati</taxon>
        <taxon>Bacillota</taxon>
        <taxon>Erysipelotrichia</taxon>
        <taxon>Erysipelotrichales</taxon>
        <taxon>Erysipelotrichaceae</taxon>
        <taxon>Holdemania</taxon>
    </lineage>
</organism>
<gene>
    <name evidence="7" type="ORF">HOLDEFILI_03577</name>
</gene>
<dbReference type="eggNOG" id="COG1380">
    <property type="taxonomic scope" value="Bacteria"/>
</dbReference>
<keyword evidence="5 6" id="KW-0472">Membrane</keyword>
<evidence type="ECO:0000256" key="3">
    <source>
        <dbReference type="ARBA" id="ARBA00022692"/>
    </source>
</evidence>
<accession>B9YCL5</accession>
<dbReference type="AlphaFoldDB" id="B9YCL5"/>
<evidence type="ECO:0000313" key="8">
    <source>
        <dbReference type="Proteomes" id="UP000005950"/>
    </source>
</evidence>
<proteinExistence type="predicted"/>
<evidence type="ECO:0000256" key="1">
    <source>
        <dbReference type="ARBA" id="ARBA00004651"/>
    </source>
</evidence>
<evidence type="ECO:0000256" key="2">
    <source>
        <dbReference type="ARBA" id="ARBA00022475"/>
    </source>
</evidence>
<dbReference type="Pfam" id="PF03788">
    <property type="entry name" value="LrgA"/>
    <property type="match status" value="1"/>
</dbReference>
<evidence type="ECO:0000256" key="4">
    <source>
        <dbReference type="ARBA" id="ARBA00022989"/>
    </source>
</evidence>
<dbReference type="PANTHER" id="PTHR33931">
    <property type="entry name" value="HOLIN-LIKE PROTEIN CIDA-RELATED"/>
    <property type="match status" value="1"/>
</dbReference>
<dbReference type="EMBL" id="ACCF01000225">
    <property type="protein sequence ID" value="EEF66275.1"/>
    <property type="molecule type" value="Genomic_DNA"/>
</dbReference>
<feature type="transmembrane region" description="Helical" evidence="6">
    <location>
        <begin position="166"/>
        <end position="189"/>
    </location>
</feature>
<dbReference type="Proteomes" id="UP000005950">
    <property type="component" value="Unassembled WGS sequence"/>
</dbReference>
<sequence length="199" mass="22125">MASSFSLHLCIITNQRLNLKETQDEKRCFRMFFKQFRTSVITLIKIAQGMRFHSKIPVAPGFYFRYTGNDLFKARFFSPMKILKQITIVFLLCWLGEVISALLPFAFPGSIVAMLLLLGCLSTSLLRIEDISGFAGFLLANMAFFFIPAGVSILDSFGAIQNDLLPILAVIVLSTLITAAVTCGSILLITKLQKRGSAR</sequence>
<evidence type="ECO:0000313" key="7">
    <source>
        <dbReference type="EMBL" id="EEF66275.1"/>
    </source>
</evidence>
<dbReference type="GO" id="GO:0005886">
    <property type="term" value="C:plasma membrane"/>
    <property type="evidence" value="ECO:0007669"/>
    <property type="project" value="UniProtKB-SubCell"/>
</dbReference>
<comment type="subcellular location">
    <subcellularLocation>
        <location evidence="1">Cell membrane</location>
        <topology evidence="1">Multi-pass membrane protein</topology>
    </subcellularLocation>
</comment>
<reference evidence="7 8" key="2">
    <citation type="submission" date="2009-02" db="EMBL/GenBank/DDBJ databases">
        <title>Draft genome sequence of Holdemania filiformis DSM 12042.</title>
        <authorList>
            <person name="Sudarsanam P."/>
            <person name="Ley R."/>
            <person name="Guruge J."/>
            <person name="Turnbaugh P.J."/>
            <person name="Mahowald M."/>
            <person name="Liep D."/>
            <person name="Gordon J."/>
        </authorList>
    </citation>
    <scope>NUCLEOTIDE SEQUENCE [LARGE SCALE GENOMIC DNA]</scope>
    <source>
        <strain evidence="7 8">DSM 12042</strain>
    </source>
</reference>
<dbReference type="HOGENOM" id="CLU_1370576_0_0_9"/>
<feature type="transmembrane region" description="Helical" evidence="6">
    <location>
        <begin position="133"/>
        <end position="154"/>
    </location>
</feature>
<name>B9YCL5_9FIRM</name>
<dbReference type="InterPro" id="IPR005538">
    <property type="entry name" value="LrgA/CidA"/>
</dbReference>
<evidence type="ECO:0000256" key="5">
    <source>
        <dbReference type="ARBA" id="ARBA00023136"/>
    </source>
</evidence>
<reference evidence="7 8" key="1">
    <citation type="submission" date="2008-12" db="EMBL/GenBank/DDBJ databases">
        <authorList>
            <person name="Fulton L."/>
            <person name="Clifton S."/>
            <person name="Fulton B."/>
            <person name="Xu J."/>
            <person name="Minx P."/>
            <person name="Pepin K.H."/>
            <person name="Johnson M."/>
            <person name="Bhonagiri V."/>
            <person name="Nash W.E."/>
            <person name="Mardis E.R."/>
            <person name="Wilson R.K."/>
        </authorList>
    </citation>
    <scope>NUCLEOTIDE SEQUENCE [LARGE SCALE GENOMIC DNA]</scope>
    <source>
        <strain evidence="7 8">DSM 12042</strain>
    </source>
</reference>
<evidence type="ECO:0000256" key="6">
    <source>
        <dbReference type="SAM" id="Phobius"/>
    </source>
</evidence>
<dbReference type="PANTHER" id="PTHR33931:SF2">
    <property type="entry name" value="HOLIN-LIKE PROTEIN CIDA"/>
    <property type="match status" value="1"/>
</dbReference>
<keyword evidence="3 6" id="KW-0812">Transmembrane</keyword>
<keyword evidence="4 6" id="KW-1133">Transmembrane helix</keyword>
<dbReference type="STRING" id="545696.HOLDEFILI_03577"/>
<feature type="transmembrane region" description="Helical" evidence="6">
    <location>
        <begin position="105"/>
        <end position="126"/>
    </location>
</feature>
<protein>
    <submittedName>
        <fullName evidence="7">LrgA family protein</fullName>
    </submittedName>
</protein>
<keyword evidence="2" id="KW-1003">Cell membrane</keyword>